<sequence length="607" mass="68992">MSSLQFKRIRICSEAEQAAMELTFDPKRTLLWGPNGAGKSAVIKSVFRAIGAEPHGELPGWDYRAILALNFSFRGREFTSVRFQDLRGLFEGSELLGATTSDEEWNEIFSEAVDFQLRLLSRDGQLQRASPEHFFLPFFVNQDGSFGSHWDTFNGIRKFQQSALQTLEYFARVRPPKYFGIKAEEQGVKVKIAERRAEITTLQRTRLRLKKTQRALPVRLNQREFQEEIQELTRRLLTLSKAQEDLRKHIIEDQDLEVSLTEQISMSEHALKVHEADFQFAARESIDKSEFICPTCNAKHPESFHMFLGLAEDARELNLLRERLVHMAASAKERLKRNRSKAIALKRDFSELNALLATKKGKFTFDDFLKSRSVLVADDQLASEERLVRKEIEAHERQLGEIKISLADLEKHHDAKAPLKLFRTKFAKALVRLEAPNPTGVSKWPLAKRPDASGSRHARSIFAYYSALWHTMVTDGRLPAPIFVDSPNQGGQDKENLQKLIASVVRAAPAGSQVVLCHEMYVEAFSDGKTIEFKKGSKLLDGATFKRLSREMFQYLAVARTYLAQVKDVDGGSEAESQPGPDVARQRVSISGQRPNSEAKQRDLFEP</sequence>
<dbReference type="AlphaFoldDB" id="A0A076PYD2"/>
<evidence type="ECO:0000259" key="3">
    <source>
        <dbReference type="Pfam" id="PF13476"/>
    </source>
</evidence>
<dbReference type="SUPFAM" id="SSF52540">
    <property type="entry name" value="P-loop containing nucleoside triphosphate hydrolases"/>
    <property type="match status" value="1"/>
</dbReference>
<name>A0A076PYD2_COMTE</name>
<feature type="coiled-coil region" evidence="1">
    <location>
        <begin position="222"/>
        <end position="249"/>
    </location>
</feature>
<protein>
    <recommendedName>
        <fullName evidence="3">Rad50/SbcC-type AAA domain-containing protein</fullName>
    </recommendedName>
</protein>
<evidence type="ECO:0000313" key="5">
    <source>
        <dbReference type="Proteomes" id="UP000028782"/>
    </source>
</evidence>
<dbReference type="Proteomes" id="UP000028782">
    <property type="component" value="Chromosome"/>
</dbReference>
<reference evidence="4 5" key="1">
    <citation type="journal article" date="2014" name="Genome Announc.">
        <title>Complete Genome Sequence of Polychlorinated Biphenyl Degrader Comamonas testosteroni TK102 (NBRC 109938).</title>
        <authorList>
            <person name="Fukuda K."/>
            <person name="Hosoyama A."/>
            <person name="Tsuchikane K."/>
            <person name="Ohji S."/>
            <person name="Yamazoe A."/>
            <person name="Fujita N."/>
            <person name="Shintani M."/>
            <person name="Kimbara K."/>
        </authorList>
    </citation>
    <scope>NUCLEOTIDE SEQUENCE [LARGE SCALE GENOMIC DNA]</scope>
    <source>
        <strain evidence="4">TK102</strain>
    </source>
</reference>
<dbReference type="InterPro" id="IPR027417">
    <property type="entry name" value="P-loop_NTPase"/>
</dbReference>
<gene>
    <name evidence="4" type="ORF">O987_28280</name>
</gene>
<dbReference type="HOGENOM" id="CLU_035208_1_1_4"/>
<dbReference type="Pfam" id="PF13476">
    <property type="entry name" value="AAA_23"/>
    <property type="match status" value="1"/>
</dbReference>
<dbReference type="Gene3D" id="3.40.50.300">
    <property type="entry name" value="P-loop containing nucleotide triphosphate hydrolases"/>
    <property type="match status" value="1"/>
</dbReference>
<proteinExistence type="predicted"/>
<evidence type="ECO:0000256" key="1">
    <source>
        <dbReference type="SAM" id="Coils"/>
    </source>
</evidence>
<dbReference type="KEGG" id="ctes:O987_28280"/>
<accession>A0A076PYD2</accession>
<dbReference type="InterPro" id="IPR038729">
    <property type="entry name" value="Rad50/SbcC_AAA"/>
</dbReference>
<feature type="compositionally biased region" description="Basic and acidic residues" evidence="2">
    <location>
        <begin position="597"/>
        <end position="607"/>
    </location>
</feature>
<organism evidence="4 5">
    <name type="scientific">Comamonas testosteroni TK102</name>
    <dbReference type="NCBI Taxonomy" id="1392005"/>
    <lineage>
        <taxon>Bacteria</taxon>
        <taxon>Pseudomonadati</taxon>
        <taxon>Pseudomonadota</taxon>
        <taxon>Betaproteobacteria</taxon>
        <taxon>Burkholderiales</taxon>
        <taxon>Comamonadaceae</taxon>
        <taxon>Comamonas</taxon>
    </lineage>
</organism>
<evidence type="ECO:0000256" key="2">
    <source>
        <dbReference type="SAM" id="MobiDB-lite"/>
    </source>
</evidence>
<keyword evidence="1" id="KW-0175">Coiled coil</keyword>
<dbReference type="EMBL" id="CP006704">
    <property type="protein sequence ID" value="AIJ49701.1"/>
    <property type="molecule type" value="Genomic_DNA"/>
</dbReference>
<evidence type="ECO:0000313" key="4">
    <source>
        <dbReference type="EMBL" id="AIJ49701.1"/>
    </source>
</evidence>
<dbReference type="GO" id="GO:0006302">
    <property type="term" value="P:double-strand break repair"/>
    <property type="evidence" value="ECO:0007669"/>
    <property type="project" value="InterPro"/>
</dbReference>
<feature type="domain" description="Rad50/SbcC-type AAA" evidence="3">
    <location>
        <begin position="21"/>
        <end position="241"/>
    </location>
</feature>
<dbReference type="GO" id="GO:0016887">
    <property type="term" value="F:ATP hydrolysis activity"/>
    <property type="evidence" value="ECO:0007669"/>
    <property type="project" value="InterPro"/>
</dbReference>
<feature type="region of interest" description="Disordered" evidence="2">
    <location>
        <begin position="570"/>
        <end position="607"/>
    </location>
</feature>